<feature type="transmembrane region" description="Helical" evidence="7">
    <location>
        <begin position="228"/>
        <end position="247"/>
    </location>
</feature>
<sequence length="409" mass="45173">MNKRSSLFIPFSYRDFRLAWIGFFISQIGTEMILIAINWQIYVITKSPLSLGIIGMARFLPVLMFALFAGLFADLVNRKKLIFVSQLVLIISTSYLAFLTFTHHINPLLIYLLVAINSTAYTFTSPARQALLPHLVPRKHFMQAVSLNSLMWQLSVIIGPMIGGFIIGYLGIPLVYTIGVFAFMSVNITMLLLKPIPVNTNNTTFGLKSVREGLGFVKRSPLIWSTMLLDFFATFFASSMTLMPIFAKDILNVGPQGLGILYAAPSVGAVVAGCVFSLFHNVQRQGKILLVSVFIYGVVTIFFGFSRLFPFSLVCLTIAGACDMISSVIRNTMRQLITPDHLRGRMTSVNMIFYLGGPQLGEVEAGVAATLFGTPMSVVLGGIGTMVITTIMAYVVPTLRRYDNHKEIA</sequence>
<proteinExistence type="predicted"/>
<feature type="transmembrane region" description="Helical" evidence="7">
    <location>
        <begin position="81"/>
        <end position="102"/>
    </location>
</feature>
<feature type="transmembrane region" description="Helical" evidence="7">
    <location>
        <begin position="20"/>
        <end position="43"/>
    </location>
</feature>
<feature type="transmembrane region" description="Helical" evidence="7">
    <location>
        <begin position="259"/>
        <end position="279"/>
    </location>
</feature>
<dbReference type="Pfam" id="PF05977">
    <property type="entry name" value="MFS_3"/>
    <property type="match status" value="1"/>
</dbReference>
<dbReference type="InterPro" id="IPR010290">
    <property type="entry name" value="TM_effector"/>
</dbReference>
<feature type="domain" description="Major facilitator superfamily (MFS) profile" evidence="8">
    <location>
        <begin position="15"/>
        <end position="400"/>
    </location>
</feature>
<feature type="transmembrane region" description="Helical" evidence="7">
    <location>
        <begin position="49"/>
        <end position="69"/>
    </location>
</feature>
<evidence type="ECO:0000256" key="1">
    <source>
        <dbReference type="ARBA" id="ARBA00004651"/>
    </source>
</evidence>
<evidence type="ECO:0000256" key="6">
    <source>
        <dbReference type="ARBA" id="ARBA00023136"/>
    </source>
</evidence>
<feature type="transmembrane region" description="Helical" evidence="7">
    <location>
        <begin position="351"/>
        <end position="372"/>
    </location>
</feature>
<dbReference type="PANTHER" id="PTHR23513:SF9">
    <property type="entry name" value="ENTEROBACTIN EXPORTER ENTS"/>
    <property type="match status" value="1"/>
</dbReference>
<evidence type="ECO:0000256" key="7">
    <source>
        <dbReference type="SAM" id="Phobius"/>
    </source>
</evidence>
<dbReference type="PROSITE" id="PS50850">
    <property type="entry name" value="MFS"/>
    <property type="match status" value="1"/>
</dbReference>
<dbReference type="PANTHER" id="PTHR23513">
    <property type="entry name" value="INTEGRAL MEMBRANE EFFLUX PROTEIN-RELATED"/>
    <property type="match status" value="1"/>
</dbReference>
<feature type="transmembrane region" description="Helical" evidence="7">
    <location>
        <begin position="311"/>
        <end position="330"/>
    </location>
</feature>
<dbReference type="Gene3D" id="1.20.1250.20">
    <property type="entry name" value="MFS general substrate transporter like domains"/>
    <property type="match status" value="1"/>
</dbReference>
<dbReference type="AlphaFoldDB" id="A0A1F7L0V5"/>
<feature type="transmembrane region" description="Helical" evidence="7">
    <location>
        <begin position="378"/>
        <end position="396"/>
    </location>
</feature>
<gene>
    <name evidence="9" type="ORF">A3K52_02885</name>
</gene>
<feature type="transmembrane region" description="Helical" evidence="7">
    <location>
        <begin position="288"/>
        <end position="305"/>
    </location>
</feature>
<feature type="transmembrane region" description="Helical" evidence="7">
    <location>
        <begin position="145"/>
        <end position="168"/>
    </location>
</feature>
<protein>
    <recommendedName>
        <fullName evidence="8">Major facilitator superfamily (MFS) profile domain-containing protein</fullName>
    </recommendedName>
</protein>
<dbReference type="GO" id="GO:0005886">
    <property type="term" value="C:plasma membrane"/>
    <property type="evidence" value="ECO:0007669"/>
    <property type="project" value="UniProtKB-SubCell"/>
</dbReference>
<accession>A0A1F7L0V5</accession>
<dbReference type="Proteomes" id="UP000177050">
    <property type="component" value="Unassembled WGS sequence"/>
</dbReference>
<feature type="transmembrane region" description="Helical" evidence="7">
    <location>
        <begin position="108"/>
        <end position="124"/>
    </location>
</feature>
<dbReference type="SUPFAM" id="SSF103473">
    <property type="entry name" value="MFS general substrate transporter"/>
    <property type="match status" value="1"/>
</dbReference>
<comment type="caution">
    <text evidence="9">The sequence shown here is derived from an EMBL/GenBank/DDBJ whole genome shotgun (WGS) entry which is preliminary data.</text>
</comment>
<evidence type="ECO:0000256" key="2">
    <source>
        <dbReference type="ARBA" id="ARBA00022448"/>
    </source>
</evidence>
<dbReference type="InterPro" id="IPR036259">
    <property type="entry name" value="MFS_trans_sf"/>
</dbReference>
<dbReference type="InterPro" id="IPR020846">
    <property type="entry name" value="MFS_dom"/>
</dbReference>
<keyword evidence="3" id="KW-1003">Cell membrane</keyword>
<keyword evidence="2" id="KW-0813">Transport</keyword>
<dbReference type="EMBL" id="MGBR01000001">
    <property type="protein sequence ID" value="OGK73706.1"/>
    <property type="molecule type" value="Genomic_DNA"/>
</dbReference>
<keyword evidence="4 7" id="KW-0812">Transmembrane</keyword>
<evidence type="ECO:0000313" key="10">
    <source>
        <dbReference type="Proteomes" id="UP000177050"/>
    </source>
</evidence>
<keyword evidence="6 7" id="KW-0472">Membrane</keyword>
<evidence type="ECO:0000256" key="5">
    <source>
        <dbReference type="ARBA" id="ARBA00022989"/>
    </source>
</evidence>
<dbReference type="CDD" id="cd06173">
    <property type="entry name" value="MFS_MefA_like"/>
    <property type="match status" value="1"/>
</dbReference>
<evidence type="ECO:0000313" key="9">
    <source>
        <dbReference type="EMBL" id="OGK73706.1"/>
    </source>
</evidence>
<comment type="subcellular location">
    <subcellularLocation>
        <location evidence="1">Cell membrane</location>
        <topology evidence="1">Multi-pass membrane protein</topology>
    </subcellularLocation>
</comment>
<evidence type="ECO:0000256" key="4">
    <source>
        <dbReference type="ARBA" id="ARBA00022692"/>
    </source>
</evidence>
<reference evidence="9 10" key="1">
    <citation type="journal article" date="2016" name="Nat. Commun.">
        <title>Thousands of microbial genomes shed light on interconnected biogeochemical processes in an aquifer system.</title>
        <authorList>
            <person name="Anantharaman K."/>
            <person name="Brown C.T."/>
            <person name="Hug L.A."/>
            <person name="Sharon I."/>
            <person name="Castelle C.J."/>
            <person name="Probst A.J."/>
            <person name="Thomas B.C."/>
            <person name="Singh A."/>
            <person name="Wilkins M.J."/>
            <person name="Karaoz U."/>
            <person name="Brodie E.L."/>
            <person name="Williams K.H."/>
            <person name="Hubbard S.S."/>
            <person name="Banfield J.F."/>
        </authorList>
    </citation>
    <scope>NUCLEOTIDE SEQUENCE [LARGE SCALE GENOMIC DNA]</scope>
</reference>
<dbReference type="GO" id="GO:0022857">
    <property type="term" value="F:transmembrane transporter activity"/>
    <property type="evidence" value="ECO:0007669"/>
    <property type="project" value="InterPro"/>
</dbReference>
<name>A0A1F7L0V5_9BACT</name>
<organism evidence="9 10">
    <name type="scientific">Candidatus Roizmanbacteria bacterium RIFOXYD1_FULL_38_12</name>
    <dbReference type="NCBI Taxonomy" id="1802093"/>
    <lineage>
        <taxon>Bacteria</taxon>
        <taxon>Candidatus Roizmaniibacteriota</taxon>
    </lineage>
</organism>
<feature type="transmembrane region" description="Helical" evidence="7">
    <location>
        <begin position="174"/>
        <end position="193"/>
    </location>
</feature>
<keyword evidence="5 7" id="KW-1133">Transmembrane helix</keyword>
<evidence type="ECO:0000256" key="3">
    <source>
        <dbReference type="ARBA" id="ARBA00022475"/>
    </source>
</evidence>
<evidence type="ECO:0000259" key="8">
    <source>
        <dbReference type="PROSITE" id="PS50850"/>
    </source>
</evidence>